<evidence type="ECO:0000256" key="14">
    <source>
        <dbReference type="PIRSR" id="PIRSR606262-3"/>
    </source>
</evidence>
<dbReference type="PATRIC" id="fig|2754.20.peg.1901"/>
<sequence>MAPKAAVGAADAKKLLEKAAEARKMAYAPYSKFRVGAALLFENGETVCGCNVENASYSLSICAERSAMAAAVIKGLTKPVALAVAGEDGMFCPPCGACRQFLAEFNPHMSVILEDGGEPKIYPLKELLPFSFSLDDARGGAHDGRGK</sequence>
<proteinExistence type="inferred from homology"/>
<evidence type="ECO:0000256" key="9">
    <source>
        <dbReference type="ARBA" id="ARBA00032005"/>
    </source>
</evidence>
<dbReference type="Proteomes" id="UP000027665">
    <property type="component" value="Unassembled WGS sequence"/>
</dbReference>
<dbReference type="GO" id="GO:0042802">
    <property type="term" value="F:identical protein binding"/>
    <property type="evidence" value="ECO:0007669"/>
    <property type="project" value="UniProtKB-ARBA"/>
</dbReference>
<protein>
    <recommendedName>
        <fullName evidence="5 15">Cytidine deaminase</fullName>
        <ecNumber evidence="4 15">3.5.4.5</ecNumber>
    </recommendedName>
    <alternativeName>
        <fullName evidence="9 15">Cytidine aminohydrolase</fullName>
    </alternativeName>
</protein>
<dbReference type="InterPro" id="IPR016192">
    <property type="entry name" value="APOBEC/CMP_deaminase_Zn-bd"/>
</dbReference>
<evidence type="ECO:0000313" key="18">
    <source>
        <dbReference type="Proteomes" id="UP000027665"/>
    </source>
</evidence>
<keyword evidence="7 15" id="KW-0378">Hydrolase</keyword>
<evidence type="ECO:0000256" key="10">
    <source>
        <dbReference type="ARBA" id="ARBA00049252"/>
    </source>
</evidence>
<dbReference type="GeneID" id="90984555"/>
<keyword evidence="8 14" id="KW-0862">Zinc</keyword>
<evidence type="ECO:0000259" key="16">
    <source>
        <dbReference type="PROSITE" id="PS51747"/>
    </source>
</evidence>
<feature type="domain" description="CMP/dCMP-type deaminase" evidence="16">
    <location>
        <begin position="10"/>
        <end position="135"/>
    </location>
</feature>
<dbReference type="GO" id="GO:0055086">
    <property type="term" value="P:nucleobase-containing small molecule metabolic process"/>
    <property type="evidence" value="ECO:0007669"/>
    <property type="project" value="UniProtKB-ARBA"/>
</dbReference>
<evidence type="ECO:0000256" key="5">
    <source>
        <dbReference type="ARBA" id="ARBA00018266"/>
    </source>
</evidence>
<dbReference type="CDD" id="cd01283">
    <property type="entry name" value="cytidine_deaminase"/>
    <property type="match status" value="1"/>
</dbReference>
<dbReference type="FunFam" id="3.40.140.10:FF:000008">
    <property type="entry name" value="Cytidine deaminase"/>
    <property type="match status" value="1"/>
</dbReference>
<dbReference type="GO" id="GO:0008270">
    <property type="term" value="F:zinc ion binding"/>
    <property type="evidence" value="ECO:0007669"/>
    <property type="project" value="UniProtKB-UniRule"/>
</dbReference>
<dbReference type="PANTHER" id="PTHR11644:SF2">
    <property type="entry name" value="CYTIDINE DEAMINASE"/>
    <property type="match status" value="1"/>
</dbReference>
<feature type="active site" description="Proton donor" evidence="12">
    <location>
        <position position="64"/>
    </location>
</feature>
<evidence type="ECO:0000313" key="17">
    <source>
        <dbReference type="EMBL" id="KEJ91267.1"/>
    </source>
</evidence>
<dbReference type="NCBIfam" id="NF004064">
    <property type="entry name" value="PRK05578.1"/>
    <property type="match status" value="1"/>
</dbReference>
<evidence type="ECO:0000256" key="7">
    <source>
        <dbReference type="ARBA" id="ARBA00022801"/>
    </source>
</evidence>
<name>A0A073J0P7_9BACT</name>
<dbReference type="eggNOG" id="COG0295">
    <property type="taxonomic scope" value="Bacteria"/>
</dbReference>
<keyword evidence="6 14" id="KW-0479">Metal-binding</keyword>
<comment type="cofactor">
    <cofactor evidence="1 14 15">
        <name>Zn(2+)</name>
        <dbReference type="ChEBI" id="CHEBI:29105"/>
    </cofactor>
</comment>
<accession>A0A073J0P7</accession>
<comment type="caution">
    <text evidence="17">The sequence shown here is derived from an EMBL/GenBank/DDBJ whole genome shotgun (WGS) entry which is preliminary data.</text>
</comment>
<keyword evidence="18" id="KW-1185">Reference proteome</keyword>
<feature type="binding site" evidence="14">
    <location>
        <position position="98"/>
    </location>
    <ligand>
        <name>Zn(2+)</name>
        <dbReference type="ChEBI" id="CHEBI:29105"/>
        <note>catalytic</note>
    </ligand>
</feature>
<dbReference type="PROSITE" id="PS00903">
    <property type="entry name" value="CYT_DCMP_DEAMINASES_1"/>
    <property type="match status" value="1"/>
</dbReference>
<dbReference type="NCBIfam" id="TIGR01354">
    <property type="entry name" value="cyt_deam_tetra"/>
    <property type="match status" value="1"/>
</dbReference>
<dbReference type="InterPro" id="IPR006262">
    <property type="entry name" value="Cyt_deam_tetra"/>
</dbReference>
<dbReference type="InterPro" id="IPR016193">
    <property type="entry name" value="Cytidine_deaminase-like"/>
</dbReference>
<feature type="binding site" evidence="13">
    <location>
        <begin position="51"/>
        <end position="57"/>
    </location>
    <ligand>
        <name>substrate</name>
    </ligand>
</feature>
<dbReference type="InterPro" id="IPR002125">
    <property type="entry name" value="CMP_dCMP_dom"/>
</dbReference>
<dbReference type="RefSeq" id="WP_037978276.1">
    <property type="nucleotide sequence ID" value="NZ_JMKI01000053.1"/>
</dbReference>
<evidence type="ECO:0000256" key="1">
    <source>
        <dbReference type="ARBA" id="ARBA00001947"/>
    </source>
</evidence>
<dbReference type="Pfam" id="PF00383">
    <property type="entry name" value="dCMP_cyt_deam_1"/>
    <property type="match status" value="1"/>
</dbReference>
<dbReference type="PANTHER" id="PTHR11644">
    <property type="entry name" value="CYTIDINE DEAMINASE"/>
    <property type="match status" value="1"/>
</dbReference>
<dbReference type="GO" id="GO:0005829">
    <property type="term" value="C:cytosol"/>
    <property type="evidence" value="ECO:0007669"/>
    <property type="project" value="TreeGrafter"/>
</dbReference>
<feature type="binding site" evidence="14">
    <location>
        <position position="62"/>
    </location>
    <ligand>
        <name>Zn(2+)</name>
        <dbReference type="ChEBI" id="CHEBI:29105"/>
        <note>catalytic</note>
    </ligand>
</feature>
<evidence type="ECO:0000256" key="3">
    <source>
        <dbReference type="ARBA" id="ARBA00006576"/>
    </source>
</evidence>
<dbReference type="GO" id="GO:0004126">
    <property type="term" value="F:cytidine deaminase activity"/>
    <property type="evidence" value="ECO:0007669"/>
    <property type="project" value="UniProtKB-UniRule"/>
</dbReference>
<feature type="binding site" evidence="14">
    <location>
        <position position="95"/>
    </location>
    <ligand>
        <name>Zn(2+)</name>
        <dbReference type="ChEBI" id="CHEBI:29105"/>
        <note>catalytic</note>
    </ligand>
</feature>
<dbReference type="Gene3D" id="3.40.140.10">
    <property type="entry name" value="Cytidine Deaminase, domain 2"/>
    <property type="match status" value="1"/>
</dbReference>
<evidence type="ECO:0000256" key="6">
    <source>
        <dbReference type="ARBA" id="ARBA00022723"/>
    </source>
</evidence>
<reference evidence="17 18" key="1">
    <citation type="submission" date="2014-04" db="EMBL/GenBank/DDBJ databases">
        <title>Draft Genome Sequence of Synergistes jonesii.</title>
        <authorList>
            <person name="Coil D.A."/>
            <person name="Eisen J.A."/>
            <person name="Holland-Moritz H.E."/>
        </authorList>
    </citation>
    <scope>NUCLEOTIDE SEQUENCE [LARGE SCALE GENOMIC DNA]</scope>
    <source>
        <strain evidence="17 18">78-1</strain>
    </source>
</reference>
<comment type="function">
    <text evidence="2 15">This enzyme scavenges exogenous and endogenous cytidine and 2'-deoxycytidine for UMP synthesis.</text>
</comment>
<evidence type="ECO:0000256" key="4">
    <source>
        <dbReference type="ARBA" id="ARBA00012783"/>
    </source>
</evidence>
<dbReference type="PROSITE" id="PS51747">
    <property type="entry name" value="CYT_DCMP_DEAMINASES_2"/>
    <property type="match status" value="1"/>
</dbReference>
<dbReference type="SUPFAM" id="SSF53927">
    <property type="entry name" value="Cytidine deaminase-like"/>
    <property type="match status" value="1"/>
</dbReference>
<dbReference type="EMBL" id="JMKI01000053">
    <property type="protein sequence ID" value="KEJ91267.1"/>
    <property type="molecule type" value="Genomic_DNA"/>
</dbReference>
<dbReference type="EC" id="3.5.4.5" evidence="4 15"/>
<evidence type="ECO:0000256" key="15">
    <source>
        <dbReference type="RuleBase" id="RU364006"/>
    </source>
</evidence>
<organism evidence="17 18">
    <name type="scientific">Synergistes jonesii</name>
    <dbReference type="NCBI Taxonomy" id="2754"/>
    <lineage>
        <taxon>Bacteria</taxon>
        <taxon>Thermotogati</taxon>
        <taxon>Synergistota</taxon>
        <taxon>Synergistia</taxon>
        <taxon>Synergistales</taxon>
        <taxon>Synergistaceae</taxon>
        <taxon>Synergistes</taxon>
    </lineage>
</organism>
<dbReference type="AlphaFoldDB" id="A0A073J0P7"/>
<comment type="catalytic activity">
    <reaction evidence="10 15">
        <text>2'-deoxycytidine + H2O + H(+) = 2'-deoxyuridine + NH4(+)</text>
        <dbReference type="Rhea" id="RHEA:13433"/>
        <dbReference type="ChEBI" id="CHEBI:15377"/>
        <dbReference type="ChEBI" id="CHEBI:15378"/>
        <dbReference type="ChEBI" id="CHEBI:15698"/>
        <dbReference type="ChEBI" id="CHEBI:16450"/>
        <dbReference type="ChEBI" id="CHEBI:28938"/>
        <dbReference type="EC" id="3.5.4.5"/>
    </reaction>
</comment>
<dbReference type="GO" id="GO:0072527">
    <property type="term" value="P:pyrimidine-containing compound metabolic process"/>
    <property type="evidence" value="ECO:0007669"/>
    <property type="project" value="UniProtKB-ARBA"/>
</dbReference>
<evidence type="ECO:0000256" key="13">
    <source>
        <dbReference type="PIRSR" id="PIRSR606262-2"/>
    </source>
</evidence>
<evidence type="ECO:0000256" key="8">
    <source>
        <dbReference type="ARBA" id="ARBA00022833"/>
    </source>
</evidence>
<dbReference type="STRING" id="2754.EH55_11235"/>
<dbReference type="OrthoDB" id="9795347at2"/>
<evidence type="ECO:0000256" key="2">
    <source>
        <dbReference type="ARBA" id="ARBA00003949"/>
    </source>
</evidence>
<gene>
    <name evidence="17" type="ORF">EH55_11235</name>
</gene>
<evidence type="ECO:0000256" key="11">
    <source>
        <dbReference type="ARBA" id="ARBA00049558"/>
    </source>
</evidence>
<evidence type="ECO:0000256" key="12">
    <source>
        <dbReference type="PIRSR" id="PIRSR606262-1"/>
    </source>
</evidence>
<comment type="similarity">
    <text evidence="3 15">Belongs to the cytidine and deoxycytidylate deaminase family.</text>
</comment>
<comment type="catalytic activity">
    <reaction evidence="11 15">
        <text>cytidine + H2O + H(+) = uridine + NH4(+)</text>
        <dbReference type="Rhea" id="RHEA:16069"/>
        <dbReference type="ChEBI" id="CHEBI:15377"/>
        <dbReference type="ChEBI" id="CHEBI:15378"/>
        <dbReference type="ChEBI" id="CHEBI:16704"/>
        <dbReference type="ChEBI" id="CHEBI:17562"/>
        <dbReference type="ChEBI" id="CHEBI:28938"/>
        <dbReference type="EC" id="3.5.4.5"/>
    </reaction>
</comment>
<dbReference type="InterPro" id="IPR050202">
    <property type="entry name" value="Cyt/Deoxycyt_deaminase"/>
</dbReference>